<keyword evidence="2" id="KW-0472">Membrane</keyword>
<evidence type="ECO:0000313" key="4">
    <source>
        <dbReference type="Proteomes" id="UP001156441"/>
    </source>
</evidence>
<evidence type="ECO:0000313" key="3">
    <source>
        <dbReference type="EMBL" id="MCT2581895.1"/>
    </source>
</evidence>
<dbReference type="EMBL" id="JAFFZE010000004">
    <property type="protein sequence ID" value="MCT2581895.1"/>
    <property type="molecule type" value="Genomic_DNA"/>
</dbReference>
<reference evidence="3 4" key="1">
    <citation type="submission" date="2021-02" db="EMBL/GenBank/DDBJ databases">
        <title>Actinophytocola xerophila sp. nov., isolated from soil of cotton cropping field.</title>
        <authorList>
            <person name="Huang R."/>
            <person name="Chen X."/>
            <person name="Ge X."/>
            <person name="Liu W."/>
        </authorList>
    </citation>
    <scope>NUCLEOTIDE SEQUENCE [LARGE SCALE GENOMIC DNA]</scope>
    <source>
        <strain evidence="3 4">S1-96</strain>
    </source>
</reference>
<accession>A0ABT2J216</accession>
<comment type="caution">
    <text evidence="3">The sequence shown here is derived from an EMBL/GenBank/DDBJ whole genome shotgun (WGS) entry which is preliminary data.</text>
</comment>
<organism evidence="3 4">
    <name type="scientific">Actinophytocola gossypii</name>
    <dbReference type="NCBI Taxonomy" id="2812003"/>
    <lineage>
        <taxon>Bacteria</taxon>
        <taxon>Bacillati</taxon>
        <taxon>Actinomycetota</taxon>
        <taxon>Actinomycetes</taxon>
        <taxon>Pseudonocardiales</taxon>
        <taxon>Pseudonocardiaceae</taxon>
    </lineage>
</organism>
<feature type="compositionally biased region" description="Low complexity" evidence="1">
    <location>
        <begin position="9"/>
        <end position="38"/>
    </location>
</feature>
<proteinExistence type="predicted"/>
<dbReference type="Proteomes" id="UP001156441">
    <property type="component" value="Unassembled WGS sequence"/>
</dbReference>
<feature type="compositionally biased region" description="Pro residues" evidence="1">
    <location>
        <begin position="39"/>
        <end position="51"/>
    </location>
</feature>
<keyword evidence="2" id="KW-1133">Transmembrane helix</keyword>
<keyword evidence="4" id="KW-1185">Reference proteome</keyword>
<keyword evidence="2" id="KW-0812">Transmembrane</keyword>
<protein>
    <recommendedName>
        <fullName evidence="5">DUF1648 domain-containing protein</fullName>
    </recommendedName>
</protein>
<name>A0ABT2J216_9PSEU</name>
<evidence type="ECO:0000256" key="1">
    <source>
        <dbReference type="SAM" id="MobiDB-lite"/>
    </source>
</evidence>
<gene>
    <name evidence="3" type="ORF">JT362_02015</name>
</gene>
<feature type="transmembrane region" description="Helical" evidence="2">
    <location>
        <begin position="161"/>
        <end position="181"/>
    </location>
</feature>
<feature type="transmembrane region" description="Helical" evidence="2">
    <location>
        <begin position="193"/>
        <end position="211"/>
    </location>
</feature>
<feature type="transmembrane region" description="Helical" evidence="2">
    <location>
        <begin position="58"/>
        <end position="80"/>
    </location>
</feature>
<feature type="transmembrane region" description="Helical" evidence="2">
    <location>
        <begin position="110"/>
        <end position="134"/>
    </location>
</feature>
<dbReference type="RefSeq" id="WP_260189252.1">
    <property type="nucleotide sequence ID" value="NZ_JAFFZE010000004.1"/>
</dbReference>
<feature type="region of interest" description="Disordered" evidence="1">
    <location>
        <begin position="1"/>
        <end position="51"/>
    </location>
</feature>
<evidence type="ECO:0000256" key="2">
    <source>
        <dbReference type="SAM" id="Phobius"/>
    </source>
</evidence>
<sequence length="227" mass="23824">MTYGGQGHPGQQPGWRPAQPGGQQPWPGQPQGQYQVGPFTPPLPQPPLPEPPLTLPGWGAIPALLGAILAAVGLLALPWFGEVTFFDFSESMGAASATELTGEQRWLDLYFSPGGFIALALAVIAPSMWALGTLRDRDSVRRRGGLTRKSLGEGRTGPTRALIAVLAGLCLLYHVISLLVLTDSGEHLDELAAGPWLVVAGTALSVVGAVIGPRVPPRPGWGQPPAR</sequence>
<evidence type="ECO:0008006" key="5">
    <source>
        <dbReference type="Google" id="ProtNLM"/>
    </source>
</evidence>